<name>A0A7G2ISM4_CITFR</name>
<evidence type="ECO:0000313" key="1">
    <source>
        <dbReference type="EMBL" id="CDL39381.1"/>
    </source>
</evidence>
<organism evidence="1 2">
    <name type="scientific">Citrobacter freundii</name>
    <dbReference type="NCBI Taxonomy" id="546"/>
    <lineage>
        <taxon>Bacteria</taxon>
        <taxon>Pseudomonadati</taxon>
        <taxon>Pseudomonadota</taxon>
        <taxon>Gammaproteobacteria</taxon>
        <taxon>Enterobacterales</taxon>
        <taxon>Enterobacteriaceae</taxon>
        <taxon>Citrobacter</taxon>
        <taxon>Citrobacter freundii complex</taxon>
    </lineage>
</organism>
<dbReference type="AlphaFoldDB" id="A0A7G2ISM4"/>
<comment type="caution">
    <text evidence="1">The sequence shown here is derived from an EMBL/GenBank/DDBJ whole genome shotgun (WGS) entry which is preliminary data.</text>
</comment>
<evidence type="ECO:0000313" key="2">
    <source>
        <dbReference type="Proteomes" id="UP000019194"/>
    </source>
</evidence>
<dbReference type="EMBL" id="CBWP010000058">
    <property type="protein sequence ID" value="CDL39381.1"/>
    <property type="molecule type" value="Genomic_DNA"/>
</dbReference>
<dbReference type="Proteomes" id="UP000019194">
    <property type="component" value="Unassembled WGS sequence"/>
</dbReference>
<proteinExistence type="predicted"/>
<accession>A0A7G2ISM4</accession>
<sequence length="42" mass="4603">MSPFWMLNVLNSAELVLGQYQRLQHSPPSTVVPTLMGAASCQ</sequence>
<protein>
    <submittedName>
        <fullName evidence="1">Uncharacterized protein</fullName>
    </submittedName>
</protein>
<reference evidence="1 2" key="1">
    <citation type="submission" date="2013-10" db="EMBL/GenBank/DDBJ databases">
        <title>Antibiotic resistance diversity of beta-lactamase producers in the General Hospital Vienna.</title>
        <authorList>
            <person name="Barisic I."/>
            <person name="Mitteregger D."/>
            <person name="Hirschl A.M."/>
            <person name="Noehammer C."/>
            <person name="Wiesinger-Mayr H."/>
        </authorList>
    </citation>
    <scope>NUCLEOTIDE SEQUENCE [LARGE SCALE GENOMIC DNA]</scope>
    <source>
        <strain evidence="1 2">ISC11</strain>
    </source>
</reference>